<proteinExistence type="predicted"/>
<evidence type="ECO:0000313" key="2">
    <source>
        <dbReference type="Proteomes" id="UP000294746"/>
    </source>
</evidence>
<organism evidence="1 2">
    <name type="scientific">Baia soyae</name>
    <dbReference type="NCBI Taxonomy" id="1544746"/>
    <lineage>
        <taxon>Bacteria</taxon>
        <taxon>Bacillati</taxon>
        <taxon>Bacillota</taxon>
        <taxon>Bacilli</taxon>
        <taxon>Bacillales</taxon>
        <taxon>Thermoactinomycetaceae</taxon>
        <taxon>Baia</taxon>
    </lineage>
</organism>
<keyword evidence="2" id="KW-1185">Reference proteome</keyword>
<name>A0A4R2S1L3_9BACL</name>
<accession>A0A4R2S1L3</accession>
<comment type="caution">
    <text evidence="1">The sequence shown here is derived from an EMBL/GenBank/DDBJ whole genome shotgun (WGS) entry which is preliminary data.</text>
</comment>
<dbReference type="AlphaFoldDB" id="A0A4R2S1L3"/>
<evidence type="ECO:0000313" key="1">
    <source>
        <dbReference type="EMBL" id="TCP69403.1"/>
    </source>
</evidence>
<protein>
    <submittedName>
        <fullName evidence="1">Uncharacterized protein</fullName>
    </submittedName>
</protein>
<dbReference type="EMBL" id="SLXV01000009">
    <property type="protein sequence ID" value="TCP69403.1"/>
    <property type="molecule type" value="Genomic_DNA"/>
</dbReference>
<reference evidence="1 2" key="1">
    <citation type="submission" date="2019-03" db="EMBL/GenBank/DDBJ databases">
        <title>Genomic Encyclopedia of Type Strains, Phase IV (KMG-IV): sequencing the most valuable type-strain genomes for metagenomic binning, comparative biology and taxonomic classification.</title>
        <authorList>
            <person name="Goeker M."/>
        </authorList>
    </citation>
    <scope>NUCLEOTIDE SEQUENCE [LARGE SCALE GENOMIC DNA]</scope>
    <source>
        <strain evidence="1 2">DSM 46831</strain>
    </source>
</reference>
<dbReference type="RefSeq" id="WP_279388935.1">
    <property type="nucleotide sequence ID" value="NZ_SLXV01000009.1"/>
</dbReference>
<dbReference type="Proteomes" id="UP000294746">
    <property type="component" value="Unassembled WGS sequence"/>
</dbReference>
<gene>
    <name evidence="1" type="ORF">EDD57_10962</name>
</gene>
<sequence length="40" mass="4702">MLCKLTGCESKEELASYQEDLKDMIKSFVLPEYLPDKYKD</sequence>